<feature type="domain" description="DHFR" evidence="9">
    <location>
        <begin position="1"/>
        <end position="157"/>
    </location>
</feature>
<dbReference type="PIRSF" id="PIRSF000194">
    <property type="entry name" value="DHFR"/>
    <property type="match status" value="1"/>
</dbReference>
<evidence type="ECO:0000256" key="4">
    <source>
        <dbReference type="ARBA" id="ARBA00022563"/>
    </source>
</evidence>
<comment type="pathway">
    <text evidence="1 7">Cofactor biosynthesis; tetrahydrofolate biosynthesis; 5,6,7,8-tetrahydrofolate from 7,8-dihydrofolate: step 1/1.</text>
</comment>
<dbReference type="SUPFAM" id="SSF53597">
    <property type="entry name" value="Dihydrofolate reductase-like"/>
    <property type="match status" value="1"/>
</dbReference>
<evidence type="ECO:0000313" key="11">
    <source>
        <dbReference type="Proteomes" id="UP000230154"/>
    </source>
</evidence>
<evidence type="ECO:0000259" key="9">
    <source>
        <dbReference type="PROSITE" id="PS51330"/>
    </source>
</evidence>
<accession>A0A2H0TQ67</accession>
<dbReference type="CDD" id="cd00209">
    <property type="entry name" value="DHFR"/>
    <property type="match status" value="1"/>
</dbReference>
<evidence type="ECO:0000256" key="8">
    <source>
        <dbReference type="RuleBase" id="RU004474"/>
    </source>
</evidence>
<comment type="catalytic activity">
    <reaction evidence="7">
        <text>(6S)-5,6,7,8-tetrahydrofolate + NADP(+) = 7,8-dihydrofolate + NADPH + H(+)</text>
        <dbReference type="Rhea" id="RHEA:15009"/>
        <dbReference type="ChEBI" id="CHEBI:15378"/>
        <dbReference type="ChEBI" id="CHEBI:57451"/>
        <dbReference type="ChEBI" id="CHEBI:57453"/>
        <dbReference type="ChEBI" id="CHEBI:57783"/>
        <dbReference type="ChEBI" id="CHEBI:58349"/>
        <dbReference type="EC" id="1.5.1.3"/>
    </reaction>
</comment>
<dbReference type="InterPro" id="IPR024072">
    <property type="entry name" value="DHFR-like_dom_sf"/>
</dbReference>
<dbReference type="InterPro" id="IPR001796">
    <property type="entry name" value="DHFR_dom"/>
</dbReference>
<evidence type="ECO:0000256" key="1">
    <source>
        <dbReference type="ARBA" id="ARBA00004903"/>
    </source>
</evidence>
<dbReference type="PRINTS" id="PR00070">
    <property type="entry name" value="DHFR"/>
</dbReference>
<evidence type="ECO:0000256" key="2">
    <source>
        <dbReference type="ARBA" id="ARBA00009539"/>
    </source>
</evidence>
<dbReference type="PROSITE" id="PS51330">
    <property type="entry name" value="DHFR_2"/>
    <property type="match status" value="1"/>
</dbReference>
<dbReference type="UniPathway" id="UPA00077">
    <property type="reaction ID" value="UER00158"/>
</dbReference>
<proteinExistence type="inferred from homology"/>
<dbReference type="Proteomes" id="UP000230154">
    <property type="component" value="Unassembled WGS sequence"/>
</dbReference>
<dbReference type="GO" id="GO:0046655">
    <property type="term" value="P:folic acid metabolic process"/>
    <property type="evidence" value="ECO:0007669"/>
    <property type="project" value="TreeGrafter"/>
</dbReference>
<reference evidence="11" key="1">
    <citation type="submission" date="2017-09" db="EMBL/GenBank/DDBJ databases">
        <title>Depth-based differentiation of microbial function through sediment-hosted aquifers and enrichment of novel symbionts in the deep terrestrial subsurface.</title>
        <authorList>
            <person name="Probst A.J."/>
            <person name="Ladd B."/>
            <person name="Jarett J.K."/>
            <person name="Geller-Mcgrath D.E."/>
            <person name="Sieber C.M.K."/>
            <person name="Emerson J.B."/>
            <person name="Anantharaman K."/>
            <person name="Thomas B.C."/>
            <person name="Malmstrom R."/>
            <person name="Stieglmeier M."/>
            <person name="Klingl A."/>
            <person name="Woyke T."/>
            <person name="Ryan C.M."/>
            <person name="Banfield J.F."/>
        </authorList>
    </citation>
    <scope>NUCLEOTIDE SEQUENCE [LARGE SCALE GENOMIC DNA]</scope>
</reference>
<evidence type="ECO:0000256" key="3">
    <source>
        <dbReference type="ARBA" id="ARBA00012856"/>
    </source>
</evidence>
<comment type="function">
    <text evidence="7">Key enzyme in folate metabolism. Catalyzes an essential reaction for de novo glycine and purine synthesis, and for DNA precursor synthesis.</text>
</comment>
<gene>
    <name evidence="10" type="ORF">COU35_03325</name>
</gene>
<evidence type="ECO:0000256" key="7">
    <source>
        <dbReference type="PIRNR" id="PIRNR000194"/>
    </source>
</evidence>
<organism evidence="10 11">
    <name type="scientific">Candidatus Magasanikbacteria bacterium CG10_big_fil_rev_8_21_14_0_10_47_10</name>
    <dbReference type="NCBI Taxonomy" id="1974652"/>
    <lineage>
        <taxon>Bacteria</taxon>
        <taxon>Candidatus Magasanikiibacteriota</taxon>
    </lineage>
</organism>
<dbReference type="PANTHER" id="PTHR48069">
    <property type="entry name" value="DIHYDROFOLATE REDUCTASE"/>
    <property type="match status" value="1"/>
</dbReference>
<keyword evidence="5 7" id="KW-0521">NADP</keyword>
<protein>
    <recommendedName>
        <fullName evidence="3 7">Dihydrofolate reductase</fullName>
        <ecNumber evidence="3 7">1.5.1.3</ecNumber>
    </recommendedName>
</protein>
<evidence type="ECO:0000256" key="6">
    <source>
        <dbReference type="ARBA" id="ARBA00023002"/>
    </source>
</evidence>
<dbReference type="PROSITE" id="PS00075">
    <property type="entry name" value="DHFR_1"/>
    <property type="match status" value="1"/>
</dbReference>
<dbReference type="InterPro" id="IPR017925">
    <property type="entry name" value="DHFR_CS"/>
</dbReference>
<dbReference type="GO" id="GO:0006730">
    <property type="term" value="P:one-carbon metabolic process"/>
    <property type="evidence" value="ECO:0007669"/>
    <property type="project" value="UniProtKB-KW"/>
</dbReference>
<name>A0A2H0TQ67_9BACT</name>
<dbReference type="AlphaFoldDB" id="A0A2H0TQ67"/>
<sequence length="157" mass="17897">MIAHVVAIAQNNCIGKNGTLPWHLPEDLRHFKAVTDGHVVLMGRKTWESLPEKFRPLPNRINIVITRNANYLVPTGVELFTDLDAALRAHAKEDIMIIGGAEIFRQTMDLADTLYITHVQQTVEGDAFYPEINFSVWKETEREDRDGYSFVTYVRNG</sequence>
<dbReference type="InterPro" id="IPR012259">
    <property type="entry name" value="DHFR"/>
</dbReference>
<comment type="caution">
    <text evidence="10">The sequence shown here is derived from an EMBL/GenBank/DDBJ whole genome shotgun (WGS) entry which is preliminary data.</text>
</comment>
<dbReference type="Gene3D" id="3.40.430.10">
    <property type="entry name" value="Dihydrofolate Reductase, subunit A"/>
    <property type="match status" value="1"/>
</dbReference>
<dbReference type="GO" id="GO:0046654">
    <property type="term" value="P:tetrahydrofolate biosynthetic process"/>
    <property type="evidence" value="ECO:0007669"/>
    <property type="project" value="UniProtKB-UniPathway"/>
</dbReference>
<dbReference type="EMBL" id="PFCB01000023">
    <property type="protein sequence ID" value="PIR74298.1"/>
    <property type="molecule type" value="Genomic_DNA"/>
</dbReference>
<dbReference type="EC" id="1.5.1.3" evidence="3 7"/>
<keyword evidence="6 7" id="KW-0560">Oxidoreductase</keyword>
<dbReference type="GO" id="GO:0004146">
    <property type="term" value="F:dihydrofolate reductase activity"/>
    <property type="evidence" value="ECO:0007669"/>
    <property type="project" value="UniProtKB-EC"/>
</dbReference>
<dbReference type="Pfam" id="PF00186">
    <property type="entry name" value="DHFR_1"/>
    <property type="match status" value="1"/>
</dbReference>
<evidence type="ECO:0000256" key="5">
    <source>
        <dbReference type="ARBA" id="ARBA00022857"/>
    </source>
</evidence>
<dbReference type="GO" id="GO:0005829">
    <property type="term" value="C:cytosol"/>
    <property type="evidence" value="ECO:0007669"/>
    <property type="project" value="TreeGrafter"/>
</dbReference>
<keyword evidence="4 7" id="KW-0554">One-carbon metabolism</keyword>
<dbReference type="GO" id="GO:0050661">
    <property type="term" value="F:NADP binding"/>
    <property type="evidence" value="ECO:0007669"/>
    <property type="project" value="InterPro"/>
</dbReference>
<dbReference type="PANTHER" id="PTHR48069:SF3">
    <property type="entry name" value="DIHYDROFOLATE REDUCTASE"/>
    <property type="match status" value="1"/>
</dbReference>
<comment type="similarity">
    <text evidence="2 7 8">Belongs to the dihydrofolate reductase family.</text>
</comment>
<dbReference type="GO" id="GO:0046452">
    <property type="term" value="P:dihydrofolate metabolic process"/>
    <property type="evidence" value="ECO:0007669"/>
    <property type="project" value="TreeGrafter"/>
</dbReference>
<evidence type="ECO:0000313" key="10">
    <source>
        <dbReference type="EMBL" id="PIR74298.1"/>
    </source>
</evidence>